<evidence type="ECO:0000313" key="1">
    <source>
        <dbReference type="EMBL" id="STG52004.1"/>
    </source>
</evidence>
<proteinExistence type="predicted"/>
<evidence type="ECO:0000313" key="2">
    <source>
        <dbReference type="Proteomes" id="UP000254817"/>
    </source>
</evidence>
<dbReference type="Proteomes" id="UP000254817">
    <property type="component" value="Unassembled WGS sequence"/>
</dbReference>
<protein>
    <submittedName>
        <fullName evidence="1">Uncharacterized protein</fullName>
    </submittedName>
</protein>
<gene>
    <name evidence="1" type="ORF">NCTC11112_02492</name>
</gene>
<name>A0A376MPW2_ECOLX</name>
<accession>A0A376MPW2</accession>
<sequence length="80" mass="8646">MTVREGGPPGGLVRWLLFDDINHPRYAKFIGDFAEAMRPESFLPGHFDFSVGGKMSNQRFPSSTCCESSTSGKAGVAGFS</sequence>
<organism evidence="1 2">
    <name type="scientific">Escherichia coli</name>
    <dbReference type="NCBI Taxonomy" id="562"/>
    <lineage>
        <taxon>Bacteria</taxon>
        <taxon>Pseudomonadati</taxon>
        <taxon>Pseudomonadota</taxon>
        <taxon>Gammaproteobacteria</taxon>
        <taxon>Enterobacterales</taxon>
        <taxon>Enterobacteriaceae</taxon>
        <taxon>Escherichia</taxon>
    </lineage>
</organism>
<dbReference type="AlphaFoldDB" id="A0A376MPW2"/>
<reference evidence="1 2" key="1">
    <citation type="submission" date="2018-06" db="EMBL/GenBank/DDBJ databases">
        <authorList>
            <consortium name="Pathogen Informatics"/>
            <person name="Doyle S."/>
        </authorList>
    </citation>
    <scope>NUCLEOTIDE SEQUENCE [LARGE SCALE GENOMIC DNA]</scope>
    <source>
        <strain evidence="1 2">NCTC11112</strain>
    </source>
</reference>
<dbReference type="EMBL" id="UGAW01000001">
    <property type="protein sequence ID" value="STG52004.1"/>
    <property type="molecule type" value="Genomic_DNA"/>
</dbReference>